<organism evidence="2 3">
    <name type="scientific">Leuconostoc aquikimchii</name>
    <dbReference type="NCBI Taxonomy" id="3236804"/>
    <lineage>
        <taxon>Bacteria</taxon>
        <taxon>Bacillati</taxon>
        <taxon>Bacillota</taxon>
        <taxon>Bacilli</taxon>
        <taxon>Lactobacillales</taxon>
        <taxon>Lactobacillaceae</taxon>
        <taxon>Leuconostoc</taxon>
    </lineage>
</organism>
<dbReference type="EMBL" id="JBFPER010000001">
    <property type="protein sequence ID" value="MEX0381272.1"/>
    <property type="molecule type" value="Genomic_DNA"/>
</dbReference>
<evidence type="ECO:0000259" key="1">
    <source>
        <dbReference type="PROSITE" id="PS50930"/>
    </source>
</evidence>
<dbReference type="RefSeq" id="WP_367974925.1">
    <property type="nucleotide sequence ID" value="NZ_JBFPEQ010000001.1"/>
</dbReference>
<reference evidence="2 3" key="1">
    <citation type="submission" date="2024-07" db="EMBL/GenBank/DDBJ databases">
        <authorList>
            <person name="Yun M."/>
        </authorList>
    </citation>
    <scope>NUCLEOTIDE SEQUENCE [LARGE SCALE GENOMIC DNA]</scope>
    <source>
        <strain evidence="2 3">MS01</strain>
    </source>
</reference>
<dbReference type="Pfam" id="PF04397">
    <property type="entry name" value="LytTR"/>
    <property type="match status" value="1"/>
</dbReference>
<comment type="caution">
    <text evidence="2">The sequence shown here is derived from an EMBL/GenBank/DDBJ whole genome shotgun (WGS) entry which is preliminary data.</text>
</comment>
<dbReference type="SMART" id="SM00850">
    <property type="entry name" value="LytTR"/>
    <property type="match status" value="1"/>
</dbReference>
<evidence type="ECO:0000313" key="3">
    <source>
        <dbReference type="Proteomes" id="UP001556617"/>
    </source>
</evidence>
<sequence length="155" mass="17255">MEIKITVDESIDGVEVAISGNDIEQMTAIAKQIQNKKVETNKLVVKTGDGIQVVTQSDILFVESFGNELSLTCNNKQTLVTRKTLKQFLAGDTARLFVQISKSMAINMNALIRMEAAFSGNYYAFLTDETRVTVSRRFIKGILKRLEGSTEDEIL</sequence>
<feature type="domain" description="HTH LytTR-type" evidence="1">
    <location>
        <begin position="43"/>
        <end position="148"/>
    </location>
</feature>
<gene>
    <name evidence="2" type="ORF">AB3K24_07885</name>
</gene>
<protein>
    <submittedName>
        <fullName evidence="2">LytTR family DNA-binding domain-containing protein</fullName>
    </submittedName>
</protein>
<proteinExistence type="predicted"/>
<dbReference type="Gene3D" id="2.40.50.1020">
    <property type="entry name" value="LytTr DNA-binding domain"/>
    <property type="match status" value="1"/>
</dbReference>
<name>A0ABV3S480_9LACO</name>
<dbReference type="GO" id="GO:0003677">
    <property type="term" value="F:DNA binding"/>
    <property type="evidence" value="ECO:0007669"/>
    <property type="project" value="UniProtKB-KW"/>
</dbReference>
<dbReference type="InterPro" id="IPR007492">
    <property type="entry name" value="LytTR_DNA-bd_dom"/>
</dbReference>
<keyword evidence="3" id="KW-1185">Reference proteome</keyword>
<dbReference type="InterPro" id="IPR046947">
    <property type="entry name" value="LytR-like"/>
</dbReference>
<keyword evidence="2" id="KW-0238">DNA-binding</keyword>
<dbReference type="Proteomes" id="UP001556617">
    <property type="component" value="Unassembled WGS sequence"/>
</dbReference>
<dbReference type="PANTHER" id="PTHR37299">
    <property type="entry name" value="TRANSCRIPTIONAL REGULATOR-RELATED"/>
    <property type="match status" value="1"/>
</dbReference>
<evidence type="ECO:0000313" key="2">
    <source>
        <dbReference type="EMBL" id="MEX0381272.1"/>
    </source>
</evidence>
<accession>A0ABV3S480</accession>
<dbReference type="PROSITE" id="PS50930">
    <property type="entry name" value="HTH_LYTTR"/>
    <property type="match status" value="1"/>
</dbReference>
<dbReference type="PANTHER" id="PTHR37299:SF1">
    <property type="entry name" value="STAGE 0 SPORULATION PROTEIN A HOMOLOG"/>
    <property type="match status" value="1"/>
</dbReference>